<organism evidence="1 2">
    <name type="scientific">Auriscalpium vulgare</name>
    <dbReference type="NCBI Taxonomy" id="40419"/>
    <lineage>
        <taxon>Eukaryota</taxon>
        <taxon>Fungi</taxon>
        <taxon>Dikarya</taxon>
        <taxon>Basidiomycota</taxon>
        <taxon>Agaricomycotina</taxon>
        <taxon>Agaricomycetes</taxon>
        <taxon>Russulales</taxon>
        <taxon>Auriscalpiaceae</taxon>
        <taxon>Auriscalpium</taxon>
    </lineage>
</organism>
<evidence type="ECO:0000313" key="2">
    <source>
        <dbReference type="Proteomes" id="UP000814033"/>
    </source>
</evidence>
<gene>
    <name evidence="1" type="ORF">FA95DRAFT_1287352</name>
</gene>
<proteinExistence type="predicted"/>
<sequence length="290" mass="31973">MRVYDKSLCYIAMMTRWEIARVMSVAAPDHRILRGHAAALGALGQRCLAHRSILLTGRSIQKTVTKRLHRTRLCIMNRPTLITRAGNVEMDFHSPRGMVLDNVLSSVLSDKNDTEAQLLRSQLSGAATSRCPPSRRDSTTRAAPSASRTAFAPTQPRCSACSYMRPSSLHSFMTVIILSAAYRAVPGRLRANSCTSPMSISMWAGRWASPSRGREMAIEGRERAKRMNCLICSALDTLLASTSTLPIVIGKNAMRRSSFIHNAARRSSASWMNSFGADRVIVNGFPCTWV</sequence>
<dbReference type="EMBL" id="MU275912">
    <property type="protein sequence ID" value="KAI0047033.1"/>
    <property type="molecule type" value="Genomic_DNA"/>
</dbReference>
<keyword evidence="2" id="KW-1185">Reference proteome</keyword>
<accession>A0ACB8RU28</accession>
<name>A0ACB8RU28_9AGAM</name>
<comment type="caution">
    <text evidence="1">The sequence shown here is derived from an EMBL/GenBank/DDBJ whole genome shotgun (WGS) entry which is preliminary data.</text>
</comment>
<protein>
    <submittedName>
        <fullName evidence="1">Uncharacterized protein</fullName>
    </submittedName>
</protein>
<evidence type="ECO:0000313" key="1">
    <source>
        <dbReference type="EMBL" id="KAI0047033.1"/>
    </source>
</evidence>
<dbReference type="Proteomes" id="UP000814033">
    <property type="component" value="Unassembled WGS sequence"/>
</dbReference>
<reference evidence="1" key="1">
    <citation type="submission" date="2021-02" db="EMBL/GenBank/DDBJ databases">
        <authorList>
            <consortium name="DOE Joint Genome Institute"/>
            <person name="Ahrendt S."/>
            <person name="Looney B.P."/>
            <person name="Miyauchi S."/>
            <person name="Morin E."/>
            <person name="Drula E."/>
            <person name="Courty P.E."/>
            <person name="Chicoki N."/>
            <person name="Fauchery L."/>
            <person name="Kohler A."/>
            <person name="Kuo A."/>
            <person name="Labutti K."/>
            <person name="Pangilinan J."/>
            <person name="Lipzen A."/>
            <person name="Riley R."/>
            <person name="Andreopoulos W."/>
            <person name="He G."/>
            <person name="Johnson J."/>
            <person name="Barry K.W."/>
            <person name="Grigoriev I.V."/>
            <person name="Nagy L."/>
            <person name="Hibbett D."/>
            <person name="Henrissat B."/>
            <person name="Matheny P.B."/>
            <person name="Labbe J."/>
            <person name="Martin F."/>
        </authorList>
    </citation>
    <scope>NUCLEOTIDE SEQUENCE</scope>
    <source>
        <strain evidence="1">FP105234-sp</strain>
    </source>
</reference>
<reference evidence="1" key="2">
    <citation type="journal article" date="2022" name="New Phytol.">
        <title>Evolutionary transition to the ectomycorrhizal habit in the genomes of a hyperdiverse lineage of mushroom-forming fungi.</title>
        <authorList>
            <person name="Looney B."/>
            <person name="Miyauchi S."/>
            <person name="Morin E."/>
            <person name="Drula E."/>
            <person name="Courty P.E."/>
            <person name="Kohler A."/>
            <person name="Kuo A."/>
            <person name="LaButti K."/>
            <person name="Pangilinan J."/>
            <person name="Lipzen A."/>
            <person name="Riley R."/>
            <person name="Andreopoulos W."/>
            <person name="He G."/>
            <person name="Johnson J."/>
            <person name="Nolan M."/>
            <person name="Tritt A."/>
            <person name="Barry K.W."/>
            <person name="Grigoriev I.V."/>
            <person name="Nagy L.G."/>
            <person name="Hibbett D."/>
            <person name="Henrissat B."/>
            <person name="Matheny P.B."/>
            <person name="Labbe J."/>
            <person name="Martin F.M."/>
        </authorList>
    </citation>
    <scope>NUCLEOTIDE SEQUENCE</scope>
    <source>
        <strain evidence="1">FP105234-sp</strain>
    </source>
</reference>